<reference evidence="3" key="1">
    <citation type="journal article" date="2017" name="Nat. Commun.">
        <title>The North American bullfrog draft genome provides insight into hormonal regulation of long noncoding RNA.</title>
        <authorList>
            <person name="Hammond S.A."/>
            <person name="Warren R.L."/>
            <person name="Vandervalk B.P."/>
            <person name="Kucuk E."/>
            <person name="Khan H."/>
            <person name="Gibb E.A."/>
            <person name="Pandoh P."/>
            <person name="Kirk H."/>
            <person name="Zhao Y."/>
            <person name="Jones M."/>
            <person name="Mungall A.J."/>
            <person name="Coope R."/>
            <person name="Pleasance S."/>
            <person name="Moore R.A."/>
            <person name="Holt R.A."/>
            <person name="Round J.M."/>
            <person name="Ohora S."/>
            <person name="Walle B.V."/>
            <person name="Veldhoen N."/>
            <person name="Helbing C.C."/>
            <person name="Birol I."/>
        </authorList>
    </citation>
    <scope>NUCLEOTIDE SEQUENCE [LARGE SCALE GENOMIC DNA]</scope>
</reference>
<accession>A0A2G9Q5W2</accession>
<evidence type="ECO:0000313" key="3">
    <source>
        <dbReference type="Proteomes" id="UP000228934"/>
    </source>
</evidence>
<organism evidence="2 3">
    <name type="scientific">Aquarana catesbeiana</name>
    <name type="common">American bullfrog</name>
    <name type="synonym">Rana catesbeiana</name>
    <dbReference type="NCBI Taxonomy" id="8400"/>
    <lineage>
        <taxon>Eukaryota</taxon>
        <taxon>Metazoa</taxon>
        <taxon>Chordata</taxon>
        <taxon>Craniata</taxon>
        <taxon>Vertebrata</taxon>
        <taxon>Euteleostomi</taxon>
        <taxon>Amphibia</taxon>
        <taxon>Batrachia</taxon>
        <taxon>Anura</taxon>
        <taxon>Neobatrachia</taxon>
        <taxon>Ranoidea</taxon>
        <taxon>Ranidae</taxon>
        <taxon>Aquarana</taxon>
    </lineage>
</organism>
<dbReference type="EMBL" id="KZ061419">
    <property type="protein sequence ID" value="PIO10989.1"/>
    <property type="molecule type" value="Genomic_DNA"/>
</dbReference>
<evidence type="ECO:0000256" key="1">
    <source>
        <dbReference type="SAM" id="Coils"/>
    </source>
</evidence>
<feature type="coiled-coil region" evidence="1">
    <location>
        <begin position="48"/>
        <end position="75"/>
    </location>
</feature>
<gene>
    <name evidence="2" type="ORF">AB205_0018830</name>
</gene>
<evidence type="ECO:0000313" key="2">
    <source>
        <dbReference type="EMBL" id="PIO10989.1"/>
    </source>
</evidence>
<protein>
    <submittedName>
        <fullName evidence="2">Uncharacterized protein</fullName>
    </submittedName>
</protein>
<keyword evidence="3" id="KW-1185">Reference proteome</keyword>
<dbReference type="Proteomes" id="UP000228934">
    <property type="component" value="Unassembled WGS sequence"/>
</dbReference>
<keyword evidence="1" id="KW-0175">Coiled coil</keyword>
<name>A0A2G9Q5W2_AQUCT</name>
<sequence length="79" mass="9382">MKKWKSPKADRRRTRETWWKLSPQQVIVMLWMKVISPVKVPRSMIGEIMGCNRDMENINQNISDVQNKMKNIIDVLGRV</sequence>
<proteinExistence type="predicted"/>
<dbReference type="AlphaFoldDB" id="A0A2G9Q5W2"/>